<keyword evidence="3" id="KW-0813">Transport</keyword>
<reference evidence="11" key="2">
    <citation type="submission" date="2014-05" db="EMBL/GenBank/DDBJ databases">
        <title>The genome and life-stage specific transcriptomes of Globodera pallida elucidate key aspects of plant parasitism by a cyst nematode.</title>
        <authorList>
            <person name="Cotton J.A."/>
            <person name="Lilley C.J."/>
            <person name="Jones L.M."/>
            <person name="Kikuchi T."/>
            <person name="Reid A.J."/>
            <person name="Thorpe P."/>
            <person name="Tsai I.J."/>
            <person name="Beasley H."/>
            <person name="Blok V."/>
            <person name="Cock P.J.A."/>
            <person name="Van den Akker S.E."/>
            <person name="Holroyd N."/>
            <person name="Hunt M."/>
            <person name="Mantelin S."/>
            <person name="Naghra H."/>
            <person name="Pain A."/>
            <person name="Palomares-Rius J.E."/>
            <person name="Zarowiecki M."/>
            <person name="Berriman M."/>
            <person name="Jones J.T."/>
            <person name="Urwin P.E."/>
        </authorList>
    </citation>
    <scope>NUCLEOTIDE SEQUENCE [LARGE SCALE GENOMIC DNA]</scope>
    <source>
        <strain evidence="11">Lindley</strain>
    </source>
</reference>
<dbReference type="InterPro" id="IPR045349">
    <property type="entry name" value="SLC41A1-3"/>
</dbReference>
<keyword evidence="5" id="KW-0460">Magnesium</keyword>
<evidence type="ECO:0000256" key="2">
    <source>
        <dbReference type="ARBA" id="ARBA00009749"/>
    </source>
</evidence>
<accession>A0A183BHF7</accession>
<feature type="transmembrane region" description="Helical" evidence="9">
    <location>
        <begin position="290"/>
        <end position="308"/>
    </location>
</feature>
<keyword evidence="4 9" id="KW-0812">Transmembrane</keyword>
<feature type="transmembrane region" description="Helical" evidence="9">
    <location>
        <begin position="156"/>
        <end position="174"/>
    </location>
</feature>
<feature type="transmembrane region" description="Helical" evidence="9">
    <location>
        <begin position="445"/>
        <end position="469"/>
    </location>
</feature>
<dbReference type="PANTHER" id="PTHR16228">
    <property type="entry name" value="DIVALENT CATION TRANSPORTER SOLUTE CARRIER FAMILY 41"/>
    <property type="match status" value="1"/>
</dbReference>
<evidence type="ECO:0000256" key="1">
    <source>
        <dbReference type="ARBA" id="ARBA00004141"/>
    </source>
</evidence>
<evidence type="ECO:0000256" key="6">
    <source>
        <dbReference type="ARBA" id="ARBA00022989"/>
    </source>
</evidence>
<evidence type="ECO:0000313" key="12">
    <source>
        <dbReference type="WBParaSite" id="GPLIN_000003500"/>
    </source>
</evidence>
<keyword evidence="11" id="KW-1185">Reference proteome</keyword>
<dbReference type="GO" id="GO:0005886">
    <property type="term" value="C:plasma membrane"/>
    <property type="evidence" value="ECO:0007669"/>
    <property type="project" value="TreeGrafter"/>
</dbReference>
<keyword evidence="7" id="KW-0406">Ion transport</keyword>
<feature type="transmembrane region" description="Helical" evidence="9">
    <location>
        <begin position="186"/>
        <end position="212"/>
    </location>
</feature>
<reference evidence="12" key="3">
    <citation type="submission" date="2016-06" db="UniProtKB">
        <authorList>
            <consortium name="WormBaseParasite"/>
        </authorList>
    </citation>
    <scope>IDENTIFICATION</scope>
</reference>
<proteinExistence type="inferred from homology"/>
<dbReference type="AlphaFoldDB" id="A0A183BHF7"/>
<dbReference type="InterPro" id="IPR036739">
    <property type="entry name" value="SLC41_membr_dom_sf"/>
</dbReference>
<comment type="similarity">
    <text evidence="2">Belongs to the SLC41A transporter family.</text>
</comment>
<dbReference type="SUPFAM" id="SSF161093">
    <property type="entry name" value="MgtE membrane domain-like"/>
    <property type="match status" value="2"/>
</dbReference>
<evidence type="ECO:0000256" key="8">
    <source>
        <dbReference type="ARBA" id="ARBA00023136"/>
    </source>
</evidence>
<organism evidence="11 12">
    <name type="scientific">Globodera pallida</name>
    <name type="common">Potato cyst nematode worm</name>
    <name type="synonym">Heterodera pallida</name>
    <dbReference type="NCBI Taxonomy" id="36090"/>
    <lineage>
        <taxon>Eukaryota</taxon>
        <taxon>Metazoa</taxon>
        <taxon>Ecdysozoa</taxon>
        <taxon>Nematoda</taxon>
        <taxon>Chromadorea</taxon>
        <taxon>Rhabditida</taxon>
        <taxon>Tylenchina</taxon>
        <taxon>Tylenchomorpha</taxon>
        <taxon>Tylenchoidea</taxon>
        <taxon>Heteroderidae</taxon>
        <taxon>Heteroderinae</taxon>
        <taxon>Globodera</taxon>
    </lineage>
</organism>
<evidence type="ECO:0000256" key="3">
    <source>
        <dbReference type="ARBA" id="ARBA00022448"/>
    </source>
</evidence>
<feature type="transmembrane region" description="Helical" evidence="9">
    <location>
        <begin position="410"/>
        <end position="433"/>
    </location>
</feature>
<dbReference type="PANTHER" id="PTHR16228:SF21">
    <property type="entry name" value="SLC41A_MGTE INTEGRAL MEMBRANE DOMAIN-CONTAINING PROTEIN"/>
    <property type="match status" value="1"/>
</dbReference>
<dbReference type="FunFam" id="1.10.357.20:FF:000001">
    <property type="entry name" value="Solute carrier family 41 member 2"/>
    <property type="match status" value="1"/>
</dbReference>
<protein>
    <submittedName>
        <fullName evidence="12">MgtE domain-containing protein</fullName>
    </submittedName>
</protein>
<dbReference type="Gene3D" id="1.10.357.20">
    <property type="entry name" value="SLC41 divalent cation transporters, integral membrane domain"/>
    <property type="match status" value="2"/>
</dbReference>
<feature type="domain" description="SLC41A/MgtE integral membrane" evidence="10">
    <location>
        <begin position="109"/>
        <end position="243"/>
    </location>
</feature>
<evidence type="ECO:0000259" key="10">
    <source>
        <dbReference type="Pfam" id="PF01769"/>
    </source>
</evidence>
<keyword evidence="6 9" id="KW-1133">Transmembrane helix</keyword>
<dbReference type="Pfam" id="PF01769">
    <property type="entry name" value="MgtE"/>
    <property type="match status" value="2"/>
</dbReference>
<dbReference type="InterPro" id="IPR006667">
    <property type="entry name" value="SLC41_membr_dom"/>
</dbReference>
<feature type="transmembrane region" description="Helical" evidence="9">
    <location>
        <begin position="256"/>
        <end position="278"/>
    </location>
</feature>
<evidence type="ECO:0000256" key="4">
    <source>
        <dbReference type="ARBA" id="ARBA00022692"/>
    </source>
</evidence>
<evidence type="ECO:0000256" key="9">
    <source>
        <dbReference type="SAM" id="Phobius"/>
    </source>
</evidence>
<dbReference type="GO" id="GO:0008324">
    <property type="term" value="F:monoatomic cation transmembrane transporter activity"/>
    <property type="evidence" value="ECO:0007669"/>
    <property type="project" value="InterPro"/>
</dbReference>
<keyword evidence="8 9" id="KW-0472">Membrane</keyword>
<evidence type="ECO:0000313" key="11">
    <source>
        <dbReference type="Proteomes" id="UP000050741"/>
    </source>
</evidence>
<feature type="transmembrane region" description="Helical" evidence="9">
    <location>
        <begin position="98"/>
        <end position="115"/>
    </location>
</feature>
<feature type="transmembrane region" description="Helical" evidence="9">
    <location>
        <begin position="224"/>
        <end position="249"/>
    </location>
</feature>
<name>A0A183BHF7_GLOPA</name>
<reference evidence="11" key="1">
    <citation type="submission" date="2013-12" db="EMBL/GenBank/DDBJ databases">
        <authorList>
            <person name="Aslett M."/>
        </authorList>
    </citation>
    <scope>NUCLEOTIDE SEQUENCE [LARGE SCALE GENOMIC DNA]</scope>
    <source>
        <strain evidence="11">Lindley</strain>
    </source>
</reference>
<feature type="transmembrane region" description="Helical" evidence="9">
    <location>
        <begin position="68"/>
        <end position="91"/>
    </location>
</feature>
<comment type="subcellular location">
    <subcellularLocation>
        <location evidence="1">Membrane</location>
        <topology evidence="1">Multi-pass membrane protein</topology>
    </subcellularLocation>
</comment>
<feature type="domain" description="SLC41A/MgtE integral membrane" evidence="10">
    <location>
        <begin position="322"/>
        <end position="465"/>
    </location>
</feature>
<dbReference type="WBParaSite" id="GPLIN_000003500">
    <property type="protein sequence ID" value="GPLIN_000003500"/>
    <property type="gene ID" value="GPLIN_000003500"/>
</dbReference>
<feature type="transmembrane region" description="Helical" evidence="9">
    <location>
        <begin position="378"/>
        <end position="398"/>
    </location>
</feature>
<sequence length="499" mass="54170">MNECEIGTQKLPIPSDEHILSSRMDGVHIDEAPASKNCDNSNDENCTELSQCDGKEAPERREESPKSFIVETVVPFVLAGFSMVGAGALLFRASKTHFIVKMPVVLVLVPALLGLKGNLEMTMSSRLSTMANLGQLDVPLRQLVAMLFSNIAVNQTQAIIVAMIASLVAITTDWADGNAVDTGRSLCLVVSATVSCSVTSMMLTSLMVFIVITARRCGLNPDNIVTPLAAATGDVVSLSFLIFFGSWFYKLYEKYLEALVIFFYLVIISLPVWAFVAVLTPATRNVLKHGWYAILIAMLISISGGYILRHAVDSFPSATLLQPVINGVGGNLVAVQASRLATYLHQFGKQGVLPANRLITYANPLRTFACKERESNNAVILLLMSVPGHVLFIGVLLLTGKTNELPSWSFFILFLCATTLQVATLLYCCQLLCRCLWRFRLNPDLSAIPLLTAFGDFLGAGLLALAFIIHAAASPEIYNSANQQNSTTMTTTVYPTISL</sequence>
<evidence type="ECO:0000256" key="7">
    <source>
        <dbReference type="ARBA" id="ARBA00023065"/>
    </source>
</evidence>
<dbReference type="Proteomes" id="UP000050741">
    <property type="component" value="Unassembled WGS sequence"/>
</dbReference>
<evidence type="ECO:0000256" key="5">
    <source>
        <dbReference type="ARBA" id="ARBA00022842"/>
    </source>
</evidence>